<keyword evidence="5" id="KW-1133">Transmembrane helix</keyword>
<evidence type="ECO:0000256" key="1">
    <source>
        <dbReference type="ARBA" id="ARBA00001946"/>
    </source>
</evidence>
<dbReference type="GO" id="GO:0043709">
    <property type="term" value="P:cell adhesion involved in single-species biofilm formation"/>
    <property type="evidence" value="ECO:0007669"/>
    <property type="project" value="TreeGrafter"/>
</dbReference>
<organism evidence="7 8">
    <name type="scientific">Corallincola holothuriorum</name>
    <dbReference type="NCBI Taxonomy" id="2282215"/>
    <lineage>
        <taxon>Bacteria</taxon>
        <taxon>Pseudomonadati</taxon>
        <taxon>Pseudomonadota</taxon>
        <taxon>Gammaproteobacteria</taxon>
        <taxon>Alteromonadales</taxon>
        <taxon>Psychromonadaceae</taxon>
        <taxon>Corallincola</taxon>
    </lineage>
</organism>
<dbReference type="PANTHER" id="PTHR45138:SF9">
    <property type="entry name" value="DIGUANYLATE CYCLASE DGCM-RELATED"/>
    <property type="match status" value="1"/>
</dbReference>
<gene>
    <name evidence="7" type="ORF">DU002_02645</name>
</gene>
<evidence type="ECO:0000256" key="3">
    <source>
        <dbReference type="ARBA" id="ARBA00034247"/>
    </source>
</evidence>
<dbReference type="GO" id="GO:0005886">
    <property type="term" value="C:plasma membrane"/>
    <property type="evidence" value="ECO:0007669"/>
    <property type="project" value="TreeGrafter"/>
</dbReference>
<proteinExistence type="predicted"/>
<dbReference type="InterPro" id="IPR029787">
    <property type="entry name" value="Nucleotide_cyclase"/>
</dbReference>
<dbReference type="InterPro" id="IPR000160">
    <property type="entry name" value="GGDEF_dom"/>
</dbReference>
<accession>A0A368NRZ5</accession>
<evidence type="ECO:0000313" key="8">
    <source>
        <dbReference type="Proteomes" id="UP000252558"/>
    </source>
</evidence>
<dbReference type="Proteomes" id="UP000252558">
    <property type="component" value="Unassembled WGS sequence"/>
</dbReference>
<feature type="coiled-coil region" evidence="4">
    <location>
        <begin position="321"/>
        <end position="357"/>
    </location>
</feature>
<dbReference type="EC" id="2.7.7.65" evidence="2"/>
<keyword evidence="5" id="KW-0812">Transmembrane</keyword>
<evidence type="ECO:0000256" key="2">
    <source>
        <dbReference type="ARBA" id="ARBA00012528"/>
    </source>
</evidence>
<keyword evidence="4" id="KW-0175">Coiled coil</keyword>
<feature type="domain" description="GGDEF" evidence="6">
    <location>
        <begin position="414"/>
        <end position="547"/>
    </location>
</feature>
<comment type="catalytic activity">
    <reaction evidence="3">
        <text>2 GTP = 3',3'-c-di-GMP + 2 diphosphate</text>
        <dbReference type="Rhea" id="RHEA:24898"/>
        <dbReference type="ChEBI" id="CHEBI:33019"/>
        <dbReference type="ChEBI" id="CHEBI:37565"/>
        <dbReference type="ChEBI" id="CHEBI:58805"/>
        <dbReference type="EC" id="2.7.7.65"/>
    </reaction>
</comment>
<dbReference type="GO" id="GO:1902201">
    <property type="term" value="P:negative regulation of bacterial-type flagellum-dependent cell motility"/>
    <property type="evidence" value="ECO:0007669"/>
    <property type="project" value="TreeGrafter"/>
</dbReference>
<evidence type="ECO:0000256" key="4">
    <source>
        <dbReference type="SAM" id="Coils"/>
    </source>
</evidence>
<dbReference type="SMART" id="SM00267">
    <property type="entry name" value="GGDEF"/>
    <property type="match status" value="1"/>
</dbReference>
<dbReference type="InterPro" id="IPR043128">
    <property type="entry name" value="Rev_trsase/Diguanyl_cyclase"/>
</dbReference>
<dbReference type="NCBIfam" id="TIGR00254">
    <property type="entry name" value="GGDEF"/>
    <property type="match status" value="1"/>
</dbReference>
<dbReference type="InterPro" id="IPR050469">
    <property type="entry name" value="Diguanylate_Cyclase"/>
</dbReference>
<dbReference type="InterPro" id="IPR011990">
    <property type="entry name" value="TPR-like_helical_dom_sf"/>
</dbReference>
<dbReference type="OrthoDB" id="9803824at2"/>
<comment type="cofactor">
    <cofactor evidence="1">
        <name>Mg(2+)</name>
        <dbReference type="ChEBI" id="CHEBI:18420"/>
    </cofactor>
</comment>
<protein>
    <recommendedName>
        <fullName evidence="2">diguanylate cyclase</fullName>
        <ecNumber evidence="2">2.7.7.65</ecNumber>
    </recommendedName>
</protein>
<keyword evidence="5" id="KW-0472">Membrane</keyword>
<feature type="transmembrane region" description="Helical" evidence="5">
    <location>
        <begin position="354"/>
        <end position="371"/>
    </location>
</feature>
<keyword evidence="8" id="KW-1185">Reference proteome</keyword>
<dbReference type="EMBL" id="QPID01000001">
    <property type="protein sequence ID" value="RCU52880.1"/>
    <property type="molecule type" value="Genomic_DNA"/>
</dbReference>
<dbReference type="RefSeq" id="WP_114336787.1">
    <property type="nucleotide sequence ID" value="NZ_QPID01000001.1"/>
</dbReference>
<dbReference type="FunFam" id="3.30.70.270:FF:000001">
    <property type="entry name" value="Diguanylate cyclase domain protein"/>
    <property type="match status" value="1"/>
</dbReference>
<name>A0A368NRZ5_9GAMM</name>
<dbReference type="CDD" id="cd01949">
    <property type="entry name" value="GGDEF"/>
    <property type="match status" value="1"/>
</dbReference>
<dbReference type="Pfam" id="PF00990">
    <property type="entry name" value="GGDEF"/>
    <property type="match status" value="1"/>
</dbReference>
<comment type="caution">
    <text evidence="7">The sequence shown here is derived from an EMBL/GenBank/DDBJ whole genome shotgun (WGS) entry which is preliminary data.</text>
</comment>
<evidence type="ECO:0000259" key="6">
    <source>
        <dbReference type="PROSITE" id="PS50887"/>
    </source>
</evidence>
<evidence type="ECO:0000256" key="5">
    <source>
        <dbReference type="SAM" id="Phobius"/>
    </source>
</evidence>
<dbReference type="SUPFAM" id="SSF55073">
    <property type="entry name" value="Nucleotide cyclase"/>
    <property type="match status" value="1"/>
</dbReference>
<dbReference type="PROSITE" id="PS50887">
    <property type="entry name" value="GGDEF"/>
    <property type="match status" value="1"/>
</dbReference>
<reference evidence="7 8" key="1">
    <citation type="submission" date="2018-07" db="EMBL/GenBank/DDBJ databases">
        <title>Corallincola holothuriorum sp. nov., a new facultative anaerobe isolated from sea cucumber Apostichopus japonicus.</title>
        <authorList>
            <person name="Xia H."/>
        </authorList>
    </citation>
    <scope>NUCLEOTIDE SEQUENCE [LARGE SCALE GENOMIC DNA]</scope>
    <source>
        <strain evidence="7 8">C4</strain>
    </source>
</reference>
<dbReference type="SUPFAM" id="SSF48452">
    <property type="entry name" value="TPR-like"/>
    <property type="match status" value="1"/>
</dbReference>
<dbReference type="Gene3D" id="3.30.70.270">
    <property type="match status" value="1"/>
</dbReference>
<evidence type="ECO:0000313" key="7">
    <source>
        <dbReference type="EMBL" id="RCU52880.1"/>
    </source>
</evidence>
<sequence>MLEKAYQLRTRDFSEFRKIIKVLKEKEESLDWQSRNKLDYLWAFYLSRTGSTEEAIEYYHKVIENDVELDMSFNSLISLVNLNLLKGETEQAFIYATNFNDEKYAAVDSDLKETAALLVAYTLLKSGLPGEASELVKNIPEQLAQERNECVRNAMLSELYYYQGGLDADYKKIVKKADECKASGEAILGYIAKIYFAKHEILNDRNINALKMMVSELEDVISTKYDNLVAQWYSTLAEVWLDNNSHEHAIRYAELSLGYDVDQSHIESKVLSLLILSKAYFIAEKYDLAYKYMDEYNELMKSSQRNKLTSAVAYYSAQLKAEESARQIESLNKKLSLADLESQVAKVEAENNRLYLSMALIVVCMLILWVYKTKLHQLRLKKQVEVDALTGVLSRRYFSECFEKALVSAQPAQQSVSFVLFDLDHFKRINDSYGHPAGDWVLKAVGEVCSSSGRRADLVGRLGGEEFGILLPDCDMANATRVAEQCRLAIERIDSTPAGAKFQITASFGVSASSVVGYDSRALIVDADKALYLSKKHGRNRVTLSPNYDNSVILGAGI</sequence>
<dbReference type="PANTHER" id="PTHR45138">
    <property type="entry name" value="REGULATORY COMPONENTS OF SENSORY TRANSDUCTION SYSTEM"/>
    <property type="match status" value="1"/>
</dbReference>
<dbReference type="GO" id="GO:0052621">
    <property type="term" value="F:diguanylate cyclase activity"/>
    <property type="evidence" value="ECO:0007669"/>
    <property type="project" value="UniProtKB-EC"/>
</dbReference>
<dbReference type="AlphaFoldDB" id="A0A368NRZ5"/>